<dbReference type="AlphaFoldDB" id="A0A0V8GCJ8"/>
<dbReference type="Pfam" id="PF13302">
    <property type="entry name" value="Acetyltransf_3"/>
    <property type="match status" value="1"/>
</dbReference>
<dbReference type="InterPro" id="IPR051531">
    <property type="entry name" value="N-acetyltransferase"/>
</dbReference>
<evidence type="ECO:0000313" key="2">
    <source>
        <dbReference type="EMBL" id="KSU47871.1"/>
    </source>
</evidence>
<comment type="caution">
    <text evidence="2">The sequence shown here is derived from an EMBL/GenBank/DDBJ whole genome shotgun (WGS) entry which is preliminary data.</text>
</comment>
<evidence type="ECO:0000259" key="1">
    <source>
        <dbReference type="PROSITE" id="PS51186"/>
    </source>
</evidence>
<dbReference type="InterPro" id="IPR000182">
    <property type="entry name" value="GNAT_dom"/>
</dbReference>
<dbReference type="OrthoDB" id="9785602at2"/>
<name>A0A0V8GCJ8_9BACL</name>
<reference evidence="2 3" key="1">
    <citation type="journal article" date="2015" name="Int. J. Syst. Evol. Microbiol.">
        <title>Exiguobacterium enclense sp. nov., isolated from sediment.</title>
        <authorList>
            <person name="Dastager S.G."/>
            <person name="Mawlankar R."/>
            <person name="Sonalkar V.V."/>
            <person name="Thorat M.N."/>
            <person name="Mual P."/>
            <person name="Verma A."/>
            <person name="Krishnamurthi S."/>
            <person name="Tang S.K."/>
            <person name="Li W.J."/>
        </authorList>
    </citation>
    <scope>NUCLEOTIDE SEQUENCE [LARGE SCALE GENOMIC DNA]</scope>
    <source>
        <strain evidence="2 3">NIO-1109</strain>
    </source>
</reference>
<dbReference type="SUPFAM" id="SSF55729">
    <property type="entry name" value="Acyl-CoA N-acyltransferases (Nat)"/>
    <property type="match status" value="1"/>
</dbReference>
<dbReference type="InterPro" id="IPR016181">
    <property type="entry name" value="Acyl_CoA_acyltransferase"/>
</dbReference>
<dbReference type="EMBL" id="LNQL01000006">
    <property type="protein sequence ID" value="KSU47871.1"/>
    <property type="molecule type" value="Genomic_DNA"/>
</dbReference>
<dbReference type="Gene3D" id="3.40.630.30">
    <property type="match status" value="1"/>
</dbReference>
<gene>
    <name evidence="2" type="ORF">AS033_14510</name>
</gene>
<organism evidence="2 3">
    <name type="scientific">Exiguobacterium indicum</name>
    <dbReference type="NCBI Taxonomy" id="296995"/>
    <lineage>
        <taxon>Bacteria</taxon>
        <taxon>Bacillati</taxon>
        <taxon>Bacillota</taxon>
        <taxon>Bacilli</taxon>
        <taxon>Bacillales</taxon>
        <taxon>Bacillales Family XII. Incertae Sedis</taxon>
        <taxon>Exiguobacterium</taxon>
    </lineage>
</organism>
<proteinExistence type="predicted"/>
<dbReference type="GO" id="GO:0016747">
    <property type="term" value="F:acyltransferase activity, transferring groups other than amino-acyl groups"/>
    <property type="evidence" value="ECO:0007669"/>
    <property type="project" value="InterPro"/>
</dbReference>
<feature type="domain" description="N-acetyltransferase" evidence="1">
    <location>
        <begin position="12"/>
        <end position="167"/>
    </location>
</feature>
<protein>
    <recommendedName>
        <fullName evidence="1">N-acetyltransferase domain-containing protein</fullName>
    </recommendedName>
</protein>
<dbReference type="RefSeq" id="WP_058265879.1">
    <property type="nucleotide sequence ID" value="NZ_FMYN01000006.1"/>
</dbReference>
<sequence length="190" mass="21967">MNLPDTIETPRHLLRRWQDDDAEALYVYAKDPNVGPKAGWAPHASLDESQEVIGIFQASPGEYAVTDKETGEVIGSFGFHFNRRPDDSITHDRQVEIGYVLAPDYWGEGRMPEIVEAILDFIFRELPIDVVWCGHFDFNDQSRRVVEKLGFTPVLDRPFVLERIDGRTVTSHVYNWTRERYEAKREITNT</sequence>
<dbReference type="PANTHER" id="PTHR43792">
    <property type="entry name" value="GNAT FAMILY, PUTATIVE (AFU_ORTHOLOGUE AFUA_3G00765)-RELATED-RELATED"/>
    <property type="match status" value="1"/>
</dbReference>
<dbReference type="PROSITE" id="PS51186">
    <property type="entry name" value="GNAT"/>
    <property type="match status" value="1"/>
</dbReference>
<evidence type="ECO:0000313" key="3">
    <source>
        <dbReference type="Proteomes" id="UP000053797"/>
    </source>
</evidence>
<dbReference type="Proteomes" id="UP000053797">
    <property type="component" value="Unassembled WGS sequence"/>
</dbReference>
<accession>A0A0V8GCJ8</accession>